<dbReference type="GO" id="GO:0005739">
    <property type="term" value="C:mitochondrion"/>
    <property type="evidence" value="ECO:0007669"/>
    <property type="project" value="TreeGrafter"/>
</dbReference>
<evidence type="ECO:0000256" key="1">
    <source>
        <dbReference type="ARBA" id="ARBA00001974"/>
    </source>
</evidence>
<dbReference type="PROSITE" id="PS51384">
    <property type="entry name" value="FAD_FR"/>
    <property type="match status" value="1"/>
</dbReference>
<dbReference type="CDD" id="cd06183">
    <property type="entry name" value="cyt_b5_reduct_like"/>
    <property type="match status" value="1"/>
</dbReference>
<gene>
    <name evidence="11" type="ORF">HYALB_00005978</name>
</gene>
<evidence type="ECO:0000256" key="3">
    <source>
        <dbReference type="ARBA" id="ARBA00006105"/>
    </source>
</evidence>
<evidence type="ECO:0000259" key="10">
    <source>
        <dbReference type="PROSITE" id="PS51384"/>
    </source>
</evidence>
<dbReference type="OrthoDB" id="432685at2759"/>
<evidence type="ECO:0000256" key="7">
    <source>
        <dbReference type="ARBA" id="ARBA00023136"/>
    </source>
</evidence>
<protein>
    <recommendedName>
        <fullName evidence="10">FAD-binding FR-type domain-containing protein</fullName>
    </recommendedName>
</protein>
<dbReference type="InterPro" id="IPR008333">
    <property type="entry name" value="Cbr1-like_FAD-bd_dom"/>
</dbReference>
<reference evidence="11" key="1">
    <citation type="submission" date="2021-07" db="EMBL/GenBank/DDBJ databases">
        <authorList>
            <person name="Durling M."/>
        </authorList>
    </citation>
    <scope>NUCLEOTIDE SEQUENCE</scope>
</reference>
<evidence type="ECO:0000313" key="12">
    <source>
        <dbReference type="Proteomes" id="UP000701801"/>
    </source>
</evidence>
<keyword evidence="6" id="KW-0560">Oxidoreductase</keyword>
<comment type="similarity">
    <text evidence="3">Belongs to the flavoprotein pyridine nucleotide cytochrome reductase family.</text>
</comment>
<feature type="binding site" evidence="8">
    <location>
        <position position="107"/>
    </location>
    <ligand>
        <name>FAD</name>
        <dbReference type="ChEBI" id="CHEBI:57692"/>
    </ligand>
</feature>
<feature type="binding site" evidence="8">
    <location>
        <position position="85"/>
    </location>
    <ligand>
        <name>FAD</name>
        <dbReference type="ChEBI" id="CHEBI:57692"/>
    </ligand>
</feature>
<dbReference type="GO" id="GO:0016020">
    <property type="term" value="C:membrane"/>
    <property type="evidence" value="ECO:0007669"/>
    <property type="project" value="UniProtKB-SubCell"/>
</dbReference>
<evidence type="ECO:0000256" key="6">
    <source>
        <dbReference type="ARBA" id="ARBA00023002"/>
    </source>
</evidence>
<feature type="binding site" evidence="8">
    <location>
        <position position="87"/>
    </location>
    <ligand>
        <name>FAD</name>
        <dbReference type="ChEBI" id="CHEBI:57692"/>
    </ligand>
</feature>
<feature type="domain" description="FAD-binding FR-type" evidence="10">
    <location>
        <begin position="25"/>
        <end position="141"/>
    </location>
</feature>
<keyword evidence="12" id="KW-1185">Reference proteome</keyword>
<keyword evidence="4 8" id="KW-0285">Flavoprotein</keyword>
<evidence type="ECO:0000256" key="4">
    <source>
        <dbReference type="ARBA" id="ARBA00022630"/>
    </source>
</evidence>
<organism evidence="11 12">
    <name type="scientific">Hymenoscyphus albidus</name>
    <dbReference type="NCBI Taxonomy" id="595503"/>
    <lineage>
        <taxon>Eukaryota</taxon>
        <taxon>Fungi</taxon>
        <taxon>Dikarya</taxon>
        <taxon>Ascomycota</taxon>
        <taxon>Pezizomycotina</taxon>
        <taxon>Leotiomycetes</taxon>
        <taxon>Helotiales</taxon>
        <taxon>Helotiaceae</taxon>
        <taxon>Hymenoscyphus</taxon>
    </lineage>
</organism>
<feature type="binding site" evidence="8">
    <location>
        <position position="117"/>
    </location>
    <ligand>
        <name>FAD</name>
        <dbReference type="ChEBI" id="CHEBI:57692"/>
    </ligand>
</feature>
<keyword evidence="7" id="KW-0472">Membrane</keyword>
<dbReference type="InterPro" id="IPR039261">
    <property type="entry name" value="FNR_nucleotide-bd"/>
</dbReference>
<dbReference type="PANTHER" id="PTHR19370:SF189">
    <property type="entry name" value="CYTOCHROME C MITOCHONDRIAL IMPORT FACTOR CYC2"/>
    <property type="match status" value="1"/>
</dbReference>
<proteinExistence type="inferred from homology"/>
<dbReference type="GO" id="GO:0016491">
    <property type="term" value="F:oxidoreductase activity"/>
    <property type="evidence" value="ECO:0007669"/>
    <property type="project" value="UniProtKB-KW"/>
</dbReference>
<evidence type="ECO:0000256" key="5">
    <source>
        <dbReference type="ARBA" id="ARBA00022827"/>
    </source>
</evidence>
<comment type="caution">
    <text evidence="11">The sequence shown here is derived from an EMBL/GenBank/DDBJ whole genome shotgun (WGS) entry which is preliminary data.</text>
</comment>
<evidence type="ECO:0000256" key="8">
    <source>
        <dbReference type="PIRSR" id="PIRSR601834-1"/>
    </source>
</evidence>
<feature type="binding site" evidence="8">
    <location>
        <position position="116"/>
    </location>
    <ligand>
        <name>FAD</name>
        <dbReference type="ChEBI" id="CHEBI:57692"/>
    </ligand>
</feature>
<keyword evidence="5 8" id="KW-0274">FAD</keyword>
<dbReference type="InterPro" id="IPR017938">
    <property type="entry name" value="Riboflavin_synthase-like_b-brl"/>
</dbReference>
<comment type="subcellular location">
    <subcellularLocation>
        <location evidence="2">Membrane</location>
    </subcellularLocation>
</comment>
<comment type="cofactor">
    <cofactor evidence="1 8">
        <name>FAD</name>
        <dbReference type="ChEBI" id="CHEBI:57692"/>
    </cofactor>
</comment>
<feature type="region of interest" description="Disordered" evidence="9">
    <location>
        <begin position="194"/>
        <end position="216"/>
    </location>
</feature>
<dbReference type="Proteomes" id="UP000701801">
    <property type="component" value="Unassembled WGS sequence"/>
</dbReference>
<dbReference type="Gene3D" id="2.40.30.10">
    <property type="entry name" value="Translation factors"/>
    <property type="match status" value="1"/>
</dbReference>
<dbReference type="InterPro" id="IPR001834">
    <property type="entry name" value="CBR-like"/>
</dbReference>
<dbReference type="InterPro" id="IPR017927">
    <property type="entry name" value="FAD-bd_FR_type"/>
</dbReference>
<dbReference type="AlphaFoldDB" id="A0A9N9L9Y5"/>
<dbReference type="Pfam" id="PF00970">
    <property type="entry name" value="FAD_binding_6"/>
    <property type="match status" value="1"/>
</dbReference>
<dbReference type="Gene3D" id="3.40.50.80">
    <property type="entry name" value="Nucleotide-binding domain of ferredoxin-NADP reductase (FNR) module"/>
    <property type="match status" value="1"/>
</dbReference>
<dbReference type="EMBL" id="CAJVRM010000016">
    <property type="protein sequence ID" value="CAG8971359.1"/>
    <property type="molecule type" value="Genomic_DNA"/>
</dbReference>
<accession>A0A9N9L9Y5</accession>
<sequence length="363" mass="40952">MVIFDYIAIGLWEYFNEPNYVFDPHRFTPFRLVKREEVSETAVVLTLRPEKLPNPAHDNRGIYRRAWANGTWSVEFKQPQLMIAREYTPLPPLPDVKKGEEADLRFLIRKEKGGEMSGYLFGLSQGDVLGLRGPNVEYGFEGMEHVSEVVFVAGGTGIASALQAAHVLLEGTLDADFKVKPGEVVGAVKSHMKLREKEKEMKQKEEERKQEGEEKYTPHPHVKILWANRRSEDRHQSGPVSDIIASLKARHGEHFYIEYLVDEEKTFVNESVIQRALGSPHEIVRVMKDSKGWVGMKSLFGHSKTVPLAVEKDSLLMVSGPKGFVEYVAGAKKWENGKEGQGEVGGLLARMGVAKRGWAVWKL</sequence>
<dbReference type="SUPFAM" id="SSF63380">
    <property type="entry name" value="Riboflavin synthase domain-like"/>
    <property type="match status" value="1"/>
</dbReference>
<evidence type="ECO:0000256" key="9">
    <source>
        <dbReference type="SAM" id="MobiDB-lite"/>
    </source>
</evidence>
<name>A0A9N9L9Y5_9HELO</name>
<evidence type="ECO:0000256" key="2">
    <source>
        <dbReference type="ARBA" id="ARBA00004370"/>
    </source>
</evidence>
<dbReference type="SUPFAM" id="SSF52343">
    <property type="entry name" value="Ferredoxin reductase-like, C-terminal NADP-linked domain"/>
    <property type="match status" value="1"/>
</dbReference>
<dbReference type="PANTHER" id="PTHR19370">
    <property type="entry name" value="NADH-CYTOCHROME B5 REDUCTASE"/>
    <property type="match status" value="1"/>
</dbReference>
<evidence type="ECO:0000313" key="11">
    <source>
        <dbReference type="EMBL" id="CAG8971359.1"/>
    </source>
</evidence>